<dbReference type="Proteomes" id="UP000571950">
    <property type="component" value="Unassembled WGS sequence"/>
</dbReference>
<dbReference type="SUPFAM" id="SSF53335">
    <property type="entry name" value="S-adenosyl-L-methionine-dependent methyltransferases"/>
    <property type="match status" value="1"/>
</dbReference>
<evidence type="ECO:0000256" key="2">
    <source>
        <dbReference type="ARBA" id="ARBA00022603"/>
    </source>
</evidence>
<evidence type="ECO:0000313" key="7">
    <source>
        <dbReference type="EMBL" id="MBB3925339.1"/>
    </source>
</evidence>
<keyword evidence="2 7" id="KW-0489">Methyltransferase</keyword>
<dbReference type="PANTHER" id="PTHR43667">
    <property type="entry name" value="CYCLOPROPANE-FATTY-ACYL-PHOSPHOLIPID SYNTHASE"/>
    <property type="match status" value="1"/>
</dbReference>
<reference evidence="7 8" key="1">
    <citation type="submission" date="2020-08" db="EMBL/GenBank/DDBJ databases">
        <title>Genomic Encyclopedia of Type Strains, Phase IV (KMG-IV): sequencing the most valuable type-strain genomes for metagenomic binning, comparative biology and taxonomic classification.</title>
        <authorList>
            <person name="Goeker M."/>
        </authorList>
    </citation>
    <scope>NUCLEOTIDE SEQUENCE [LARGE SCALE GENOMIC DNA]</scope>
    <source>
        <strain evidence="7 8">DSM 26189</strain>
    </source>
</reference>
<dbReference type="InterPro" id="IPR003333">
    <property type="entry name" value="CMAS"/>
</dbReference>
<name>A0A7W6BFZ3_9SPHN</name>
<protein>
    <submittedName>
        <fullName evidence="7">Cyclopropane-fatty-acyl-phospholipid synthase</fullName>
        <ecNumber evidence="7">2.1.1.79</ecNumber>
    </submittedName>
</protein>
<keyword evidence="4" id="KW-0949">S-adenosyl-L-methionine</keyword>
<keyword evidence="8" id="KW-1185">Reference proteome</keyword>
<dbReference type="GO" id="GO:0008610">
    <property type="term" value="P:lipid biosynthetic process"/>
    <property type="evidence" value="ECO:0007669"/>
    <property type="project" value="InterPro"/>
</dbReference>
<feature type="active site" evidence="6">
    <location>
        <position position="402"/>
    </location>
</feature>
<dbReference type="PANTHER" id="PTHR43667:SF2">
    <property type="entry name" value="FATTY ACID C-METHYL TRANSFERASE"/>
    <property type="match status" value="1"/>
</dbReference>
<evidence type="ECO:0000256" key="1">
    <source>
        <dbReference type="ARBA" id="ARBA00010815"/>
    </source>
</evidence>
<evidence type="ECO:0000256" key="5">
    <source>
        <dbReference type="ARBA" id="ARBA00023098"/>
    </source>
</evidence>
<keyword evidence="3 7" id="KW-0808">Transferase</keyword>
<evidence type="ECO:0000256" key="3">
    <source>
        <dbReference type="ARBA" id="ARBA00022679"/>
    </source>
</evidence>
<dbReference type="EMBL" id="JACIDT010000003">
    <property type="protein sequence ID" value="MBB3925339.1"/>
    <property type="molecule type" value="Genomic_DNA"/>
</dbReference>
<keyword evidence="5" id="KW-0443">Lipid metabolism</keyword>
<dbReference type="RefSeq" id="WP_188070912.1">
    <property type="nucleotide sequence ID" value="NZ_JACIDT010000003.1"/>
</dbReference>
<dbReference type="AlphaFoldDB" id="A0A7W6BFZ3"/>
<comment type="caution">
    <text evidence="7">The sequence shown here is derived from an EMBL/GenBank/DDBJ whole genome shotgun (WGS) entry which is preliminary data.</text>
</comment>
<dbReference type="Pfam" id="PF02353">
    <property type="entry name" value="CMAS"/>
    <property type="match status" value="1"/>
</dbReference>
<evidence type="ECO:0000256" key="6">
    <source>
        <dbReference type="PIRSR" id="PIRSR003085-1"/>
    </source>
</evidence>
<proteinExistence type="inferred from homology"/>
<dbReference type="Gene3D" id="3.40.50.150">
    <property type="entry name" value="Vaccinia Virus protein VP39"/>
    <property type="match status" value="1"/>
</dbReference>
<organism evidence="7 8">
    <name type="scientific">Sphingobium jiangsuense</name>
    <dbReference type="NCBI Taxonomy" id="870476"/>
    <lineage>
        <taxon>Bacteria</taxon>
        <taxon>Pseudomonadati</taxon>
        <taxon>Pseudomonadota</taxon>
        <taxon>Alphaproteobacteria</taxon>
        <taxon>Sphingomonadales</taxon>
        <taxon>Sphingomonadaceae</taxon>
        <taxon>Sphingobium</taxon>
    </lineage>
</organism>
<gene>
    <name evidence="7" type="ORF">GGR43_001052</name>
</gene>
<accession>A0A7W6BFZ3</accession>
<dbReference type="InterPro" id="IPR029063">
    <property type="entry name" value="SAM-dependent_MTases_sf"/>
</dbReference>
<evidence type="ECO:0000256" key="4">
    <source>
        <dbReference type="ARBA" id="ARBA00022691"/>
    </source>
</evidence>
<dbReference type="InterPro" id="IPR050723">
    <property type="entry name" value="CFA/CMAS"/>
</dbReference>
<comment type="similarity">
    <text evidence="1">Belongs to the CFA/CMAS family.</text>
</comment>
<dbReference type="GO" id="GO:0032259">
    <property type="term" value="P:methylation"/>
    <property type="evidence" value="ECO:0007669"/>
    <property type="project" value="UniProtKB-KW"/>
</dbReference>
<dbReference type="CDD" id="cd02440">
    <property type="entry name" value="AdoMet_MTases"/>
    <property type="match status" value="1"/>
</dbReference>
<evidence type="ECO:0000313" key="8">
    <source>
        <dbReference type="Proteomes" id="UP000571950"/>
    </source>
</evidence>
<sequence>MNVSDSPRGRHMVKAARMLPDGGSPLWTRAFAPLGHRLLDRIDRGLDEGRLEAWLPDGSFRILGGRADGPACEVRLRSWNALARLASAGSVGWYRAWEAGEWDSPDPVPLFALFMHNGRALGSVGRARGPARWLARVLHALRANSRHRARDNIAFHYDLGNDFYALWLDEGMTYSSALFADPANPREGLAAAQTAKIDAALDRLDLKDGDRLLEIGCGWGSLAARALERAAIRYDGLTLSREQAEWARARLPADRAAIHLTDYRDAQGAYDAIASIEMVEAVGQGYWPAYLAAIHRLLKPGGRAVVQYISIDDALFESYAANADFIQTYIFPGGMLLSESRFRALAEQAGLGWRDRRGFGLHYATTLRLWRERFDAAVEEGRLPAAFDAHFVRLWRYYLMYCEGGFAGGGIDVAQVTLVKER</sequence>
<dbReference type="PIRSF" id="PIRSF003085">
    <property type="entry name" value="CMAS"/>
    <property type="match status" value="1"/>
</dbReference>
<dbReference type="GO" id="GO:0008825">
    <property type="term" value="F:cyclopropane-fatty-acyl-phospholipid synthase activity"/>
    <property type="evidence" value="ECO:0007669"/>
    <property type="project" value="UniProtKB-EC"/>
</dbReference>
<dbReference type="EC" id="2.1.1.79" evidence="7"/>